<feature type="transmembrane region" description="Helical" evidence="11">
    <location>
        <begin position="304"/>
        <end position="324"/>
    </location>
</feature>
<organism evidence="13 14">
    <name type="scientific">Desulfosporosinus youngiae DSM 17734</name>
    <dbReference type="NCBI Taxonomy" id="768710"/>
    <lineage>
        <taxon>Bacteria</taxon>
        <taxon>Bacillati</taxon>
        <taxon>Bacillota</taxon>
        <taxon>Clostridia</taxon>
        <taxon>Eubacteriales</taxon>
        <taxon>Desulfitobacteriaceae</taxon>
        <taxon>Desulfosporosinus</taxon>
    </lineage>
</organism>
<dbReference type="PANTHER" id="PTHR43646">
    <property type="entry name" value="GLYCOSYLTRANSFERASE"/>
    <property type="match status" value="1"/>
</dbReference>
<dbReference type="STRING" id="768710.DesyoDRAFT_4083"/>
<dbReference type="GO" id="GO:0005886">
    <property type="term" value="C:plasma membrane"/>
    <property type="evidence" value="ECO:0007669"/>
    <property type="project" value="UniProtKB-SubCell"/>
</dbReference>
<dbReference type="Proteomes" id="UP000005104">
    <property type="component" value="Chromosome"/>
</dbReference>
<dbReference type="Pfam" id="PF00535">
    <property type="entry name" value="Glycos_transf_2"/>
    <property type="match status" value="1"/>
</dbReference>
<feature type="transmembrane region" description="Helical" evidence="11">
    <location>
        <begin position="336"/>
        <end position="354"/>
    </location>
</feature>
<dbReference type="Gene3D" id="3.90.550.10">
    <property type="entry name" value="Spore Coat Polysaccharide Biosynthesis Protein SpsA, Chain A"/>
    <property type="match status" value="1"/>
</dbReference>
<evidence type="ECO:0000256" key="3">
    <source>
        <dbReference type="ARBA" id="ARBA00022676"/>
    </source>
</evidence>
<dbReference type="PANTHER" id="PTHR43646:SF2">
    <property type="entry name" value="GLYCOSYLTRANSFERASE 2-LIKE DOMAIN-CONTAINING PROTEIN"/>
    <property type="match status" value="1"/>
</dbReference>
<keyword evidence="4 13" id="KW-0808">Transferase</keyword>
<dbReference type="GO" id="GO:0016757">
    <property type="term" value="F:glycosyltransferase activity"/>
    <property type="evidence" value="ECO:0007669"/>
    <property type="project" value="UniProtKB-KW"/>
</dbReference>
<evidence type="ECO:0000256" key="5">
    <source>
        <dbReference type="ARBA" id="ARBA00022746"/>
    </source>
</evidence>
<comment type="similarity">
    <text evidence="9">Belongs to the glycosyltransferase 2 family. CrtQ subfamily.</text>
</comment>
<dbReference type="CDD" id="cd00761">
    <property type="entry name" value="Glyco_tranf_GTA_type"/>
    <property type="match status" value="1"/>
</dbReference>
<dbReference type="eggNOG" id="COG1215">
    <property type="taxonomic scope" value="Bacteria"/>
</dbReference>
<dbReference type="InterPro" id="IPR001173">
    <property type="entry name" value="Glyco_trans_2-like"/>
</dbReference>
<comment type="function">
    <text evidence="7">Catalyzes the glycosylation of 4,4'-diaponeurosporenoate, i.e. the esterification of glucose at the C1'' position with the carboxyl group of 4,4'-diaponeurosporenic acid, to form glycosyl-4,4'-diaponeurosporenoate. This is a step in the biosynthesis of staphyloxanthin, an orange pigment present in most staphylococci strains.</text>
</comment>
<feature type="domain" description="Glycosyltransferase 2-like" evidence="12">
    <location>
        <begin position="50"/>
        <end position="214"/>
    </location>
</feature>
<evidence type="ECO:0000313" key="13">
    <source>
        <dbReference type="EMBL" id="EHQ91049.1"/>
    </source>
</evidence>
<dbReference type="AlphaFoldDB" id="H5Y639"/>
<reference evidence="13 14" key="1">
    <citation type="submission" date="2011-11" db="EMBL/GenBank/DDBJ databases">
        <title>The Noncontiguous Finished genome of Desulfosporosinus youngiae DSM 17734.</title>
        <authorList>
            <consortium name="US DOE Joint Genome Institute (JGI-PGF)"/>
            <person name="Lucas S."/>
            <person name="Han J."/>
            <person name="Lapidus A."/>
            <person name="Cheng J.-F."/>
            <person name="Goodwin L."/>
            <person name="Pitluck S."/>
            <person name="Peters L."/>
            <person name="Ovchinnikova G."/>
            <person name="Lu M."/>
            <person name="Land M.L."/>
            <person name="Hauser L."/>
            <person name="Pester M."/>
            <person name="Spring S."/>
            <person name="Ollivier B."/>
            <person name="Rattei T."/>
            <person name="Klenk H.-P."/>
            <person name="Wagner M."/>
            <person name="Loy A."/>
            <person name="Woyke T.J."/>
        </authorList>
    </citation>
    <scope>NUCLEOTIDE SEQUENCE [LARGE SCALE GENOMIC DNA]</scope>
    <source>
        <strain evidence="13 14">DSM 17734</strain>
    </source>
</reference>
<comment type="pathway">
    <text evidence="8">Carotenoid biosynthesis; staphyloxanthin biosynthesis; staphyloxanthin from farnesyl diphosphate: step 4/5.</text>
</comment>
<sequence>MMNVLFSVLSLISAFIGISTVLLWFKYMKKVTVFCKVDSSNYRAEYPSLSVIIPACNEEESIEKTVRQLISQDYPNLEVIVVNDRSTDNTGMVLEKLEVQYPQLKVITIYDLPPNWLGKNYAVYRGVNEATGEWLLFTDADVMFSPSSLKKTVSYALEHTLDHLTIVPDTFYGGVFYRAFLAYFTFAAASVIMFTKKVGLGAFNLVKKSVYDKIGGYEAIAMKIADDMSLGALVVDKGYKQEVGLSGKGFISVKWYDNLFALLKGFEKNQFAVAKYSIFTLLASCLYVLIVGVYPFVGIFLGPIWARGLCSVSILSLLAVYNYLSKHIDISRSYVLIHPISILLYIGAAINSMVKTISRGGIEWRGTFYPINVLKKHI</sequence>
<dbReference type="HOGENOM" id="CLU_038143_0_0_9"/>
<dbReference type="InterPro" id="IPR029044">
    <property type="entry name" value="Nucleotide-diphossugar_trans"/>
</dbReference>
<keyword evidence="5" id="KW-0125">Carotenoid biosynthesis</keyword>
<keyword evidence="14" id="KW-1185">Reference proteome</keyword>
<evidence type="ECO:0000256" key="10">
    <source>
        <dbReference type="ARBA" id="ARBA00040345"/>
    </source>
</evidence>
<proteinExistence type="inferred from homology"/>
<feature type="transmembrane region" description="Helical" evidence="11">
    <location>
        <begin position="6"/>
        <end position="25"/>
    </location>
</feature>
<accession>H5Y639</accession>
<evidence type="ECO:0000313" key="14">
    <source>
        <dbReference type="Proteomes" id="UP000005104"/>
    </source>
</evidence>
<evidence type="ECO:0000256" key="9">
    <source>
        <dbReference type="ARBA" id="ARBA00038120"/>
    </source>
</evidence>
<evidence type="ECO:0000256" key="7">
    <source>
        <dbReference type="ARBA" id="ARBA00037281"/>
    </source>
</evidence>
<name>H5Y639_9FIRM</name>
<feature type="transmembrane region" description="Helical" evidence="11">
    <location>
        <begin position="175"/>
        <end position="195"/>
    </location>
</feature>
<feature type="transmembrane region" description="Helical" evidence="11">
    <location>
        <begin position="276"/>
        <end position="297"/>
    </location>
</feature>
<protein>
    <recommendedName>
        <fullName evidence="10">4,4'-diaponeurosporenoate glycosyltransferase</fullName>
    </recommendedName>
</protein>
<keyword evidence="2" id="KW-1003">Cell membrane</keyword>
<evidence type="ECO:0000256" key="11">
    <source>
        <dbReference type="SAM" id="Phobius"/>
    </source>
</evidence>
<dbReference type="SUPFAM" id="SSF53448">
    <property type="entry name" value="Nucleotide-diphospho-sugar transferases"/>
    <property type="match status" value="1"/>
</dbReference>
<gene>
    <name evidence="13" type="ORF">DesyoDRAFT_4083</name>
</gene>
<dbReference type="EMBL" id="CM001441">
    <property type="protein sequence ID" value="EHQ91049.1"/>
    <property type="molecule type" value="Genomic_DNA"/>
</dbReference>
<evidence type="ECO:0000256" key="8">
    <source>
        <dbReference type="ARBA" id="ARBA00037904"/>
    </source>
</evidence>
<keyword evidence="3" id="KW-0328">Glycosyltransferase</keyword>
<comment type="subcellular location">
    <subcellularLocation>
        <location evidence="1">Cell membrane</location>
    </subcellularLocation>
</comment>
<evidence type="ECO:0000259" key="12">
    <source>
        <dbReference type="Pfam" id="PF00535"/>
    </source>
</evidence>
<keyword evidence="11" id="KW-1133">Transmembrane helix</keyword>
<keyword evidence="11" id="KW-0812">Transmembrane</keyword>
<evidence type="ECO:0000256" key="6">
    <source>
        <dbReference type="ARBA" id="ARBA00023136"/>
    </source>
</evidence>
<evidence type="ECO:0000256" key="1">
    <source>
        <dbReference type="ARBA" id="ARBA00004236"/>
    </source>
</evidence>
<dbReference type="GO" id="GO:0016117">
    <property type="term" value="P:carotenoid biosynthetic process"/>
    <property type="evidence" value="ECO:0007669"/>
    <property type="project" value="UniProtKB-KW"/>
</dbReference>
<keyword evidence="6 11" id="KW-0472">Membrane</keyword>
<evidence type="ECO:0000256" key="2">
    <source>
        <dbReference type="ARBA" id="ARBA00022475"/>
    </source>
</evidence>
<evidence type="ECO:0000256" key="4">
    <source>
        <dbReference type="ARBA" id="ARBA00022679"/>
    </source>
</evidence>